<gene>
    <name evidence="2" type="ORF">AVDCRST_MAG18-4982</name>
</gene>
<evidence type="ECO:0000259" key="1">
    <source>
        <dbReference type="Pfam" id="PF24819"/>
    </source>
</evidence>
<name>A0A6J4VWJ0_9BACT</name>
<proteinExistence type="predicted"/>
<evidence type="ECO:0000313" key="2">
    <source>
        <dbReference type="EMBL" id="CAA9590318.1"/>
    </source>
</evidence>
<dbReference type="EMBL" id="CADCWN010000397">
    <property type="protein sequence ID" value="CAA9590318.1"/>
    <property type="molecule type" value="Genomic_DNA"/>
</dbReference>
<feature type="domain" description="DUF7710" evidence="1">
    <location>
        <begin position="16"/>
        <end position="102"/>
    </location>
</feature>
<organism evidence="2">
    <name type="scientific">uncultured Thermomicrobiales bacterium</name>
    <dbReference type="NCBI Taxonomy" id="1645740"/>
    <lineage>
        <taxon>Bacteria</taxon>
        <taxon>Pseudomonadati</taxon>
        <taxon>Thermomicrobiota</taxon>
        <taxon>Thermomicrobia</taxon>
        <taxon>Thermomicrobiales</taxon>
        <taxon>environmental samples</taxon>
    </lineage>
</organism>
<dbReference type="AlphaFoldDB" id="A0A6J4VWJ0"/>
<dbReference type="InterPro" id="IPR056127">
    <property type="entry name" value="DUF7710"/>
</dbReference>
<accession>A0A6J4VWJ0</accession>
<dbReference type="Pfam" id="PF24819">
    <property type="entry name" value="DUF7710"/>
    <property type="match status" value="1"/>
</dbReference>
<protein>
    <recommendedName>
        <fullName evidence="1">DUF7710 domain-containing protein</fullName>
    </recommendedName>
</protein>
<reference evidence="2" key="1">
    <citation type="submission" date="2020-02" db="EMBL/GenBank/DDBJ databases">
        <authorList>
            <person name="Meier V. D."/>
        </authorList>
    </citation>
    <scope>NUCLEOTIDE SEQUENCE</scope>
    <source>
        <strain evidence="2">AVDCRST_MAG18</strain>
    </source>
</reference>
<sequence length="108" mass="12166">MEINERMANAVIDGAVWVFSGVSQGRFTFPGGVFTDRGMAEEWIERHKLSGTLTRYPLNTGVYDWAIARGAFAPKRPHHISAEFIGTFSSASQEHYHYEQGISKDDEK</sequence>